<proteinExistence type="predicted"/>
<keyword evidence="2" id="KW-1185">Reference proteome</keyword>
<evidence type="ECO:0000313" key="1">
    <source>
        <dbReference type="EMBL" id="MDN4075538.1"/>
    </source>
</evidence>
<reference evidence="1" key="1">
    <citation type="submission" date="2023-06" db="EMBL/GenBank/DDBJ databases">
        <title>Draft Genome Sequences of Representative Paenibacillus Polymyxa, Bacillus cereus, Fictibacillus sp., and Brevibacillus agri Strains Isolated from Amazonian Dark Earth.</title>
        <authorList>
            <person name="Pellegrinetti T.A."/>
            <person name="Cunha I.C.M."/>
            <person name="Chaves M.G."/>
            <person name="Freitas A.S."/>
            <person name="Silva A.V.R."/>
            <person name="Tsai S.M."/>
            <person name="Mendes L.W."/>
        </authorList>
    </citation>
    <scope>NUCLEOTIDE SEQUENCE</scope>
    <source>
        <strain evidence="1">CENA-BCM004</strain>
    </source>
</reference>
<sequence>MKIRNKLVILIGTTIFALIVADGFSYYSSYKQNKLSGELGDKQDLQFFWTATLMMKERIF</sequence>
<dbReference type="RefSeq" id="WP_290401653.1">
    <property type="nucleotide sequence ID" value="NZ_JAUHLN010000006.1"/>
</dbReference>
<dbReference type="EMBL" id="JAUHLN010000006">
    <property type="protein sequence ID" value="MDN4075538.1"/>
    <property type="molecule type" value="Genomic_DNA"/>
</dbReference>
<comment type="caution">
    <text evidence="1">The sequence shown here is derived from an EMBL/GenBank/DDBJ whole genome shotgun (WGS) entry which is preliminary data.</text>
</comment>
<name>A0ABT8EC77_9BACL</name>
<evidence type="ECO:0000313" key="2">
    <source>
        <dbReference type="Proteomes" id="UP001168694"/>
    </source>
</evidence>
<dbReference type="Proteomes" id="UP001168694">
    <property type="component" value="Unassembled WGS sequence"/>
</dbReference>
<organism evidence="1 2">
    <name type="scientific">Fictibacillus terranigra</name>
    <dbReference type="NCBI Taxonomy" id="3058424"/>
    <lineage>
        <taxon>Bacteria</taxon>
        <taxon>Bacillati</taxon>
        <taxon>Bacillota</taxon>
        <taxon>Bacilli</taxon>
        <taxon>Bacillales</taxon>
        <taxon>Fictibacillaceae</taxon>
        <taxon>Fictibacillus</taxon>
    </lineage>
</organism>
<protein>
    <submittedName>
        <fullName evidence="1">Uncharacterized protein</fullName>
    </submittedName>
</protein>
<gene>
    <name evidence="1" type="ORF">QYF49_21495</name>
</gene>
<accession>A0ABT8EC77</accession>